<evidence type="ECO:0008006" key="3">
    <source>
        <dbReference type="Google" id="ProtNLM"/>
    </source>
</evidence>
<sequence>MRTDRTAGTVRVRGHLDGVGAEALCRVVDALRQLGHRQVVVDLGSATVTDDARALLTASA</sequence>
<dbReference type="AlphaFoldDB" id="A0A2T0TTN1"/>
<gene>
    <name evidence="1" type="ORF">LY71_107149</name>
</gene>
<evidence type="ECO:0000313" key="1">
    <source>
        <dbReference type="EMBL" id="PRY49066.1"/>
    </source>
</evidence>
<comment type="caution">
    <text evidence="1">The sequence shown here is derived from an EMBL/GenBank/DDBJ whole genome shotgun (WGS) entry which is preliminary data.</text>
</comment>
<protein>
    <recommendedName>
        <fullName evidence="3">STAS domain-containing protein</fullName>
    </recommendedName>
</protein>
<proteinExistence type="predicted"/>
<accession>A0A2T0TTN1</accession>
<evidence type="ECO:0000313" key="2">
    <source>
        <dbReference type="Proteomes" id="UP000239210"/>
    </source>
</evidence>
<reference evidence="1 2" key="1">
    <citation type="submission" date="2018-03" db="EMBL/GenBank/DDBJ databases">
        <title>Genomic Encyclopedia of Archaeal and Bacterial Type Strains, Phase II (KMG-II): from individual species to whole genera.</title>
        <authorList>
            <person name="Goeker M."/>
        </authorList>
    </citation>
    <scope>NUCLEOTIDE SEQUENCE [LARGE SCALE GENOMIC DNA]</scope>
    <source>
        <strain evidence="1 2">DSM 45416</strain>
    </source>
</reference>
<keyword evidence="2" id="KW-1185">Reference proteome</keyword>
<dbReference type="OrthoDB" id="5197889at2"/>
<dbReference type="EMBL" id="PVTG01000007">
    <property type="protein sequence ID" value="PRY49066.1"/>
    <property type="molecule type" value="Genomic_DNA"/>
</dbReference>
<dbReference type="Proteomes" id="UP000239210">
    <property type="component" value="Unassembled WGS sequence"/>
</dbReference>
<dbReference type="InterPro" id="IPR036513">
    <property type="entry name" value="STAS_dom_sf"/>
</dbReference>
<name>A0A2T0TTN1_9ACTN</name>
<dbReference type="RefSeq" id="WP_146146117.1">
    <property type="nucleotide sequence ID" value="NZ_PVTG01000007.1"/>
</dbReference>
<organism evidence="1 2">
    <name type="scientific">Geodermatophilus tzadiensis</name>
    <dbReference type="NCBI Taxonomy" id="1137988"/>
    <lineage>
        <taxon>Bacteria</taxon>
        <taxon>Bacillati</taxon>
        <taxon>Actinomycetota</taxon>
        <taxon>Actinomycetes</taxon>
        <taxon>Geodermatophilales</taxon>
        <taxon>Geodermatophilaceae</taxon>
        <taxon>Geodermatophilus</taxon>
    </lineage>
</organism>
<dbReference type="Gene3D" id="3.30.750.24">
    <property type="entry name" value="STAS domain"/>
    <property type="match status" value="1"/>
</dbReference>